<reference evidence="2" key="1">
    <citation type="journal article" date="2019" name="Int. J. Syst. Evol. Microbiol.">
        <title>The Global Catalogue of Microorganisms (GCM) 10K type strain sequencing project: providing services to taxonomists for standard genome sequencing and annotation.</title>
        <authorList>
            <consortium name="The Broad Institute Genomics Platform"/>
            <consortium name="The Broad Institute Genome Sequencing Center for Infectious Disease"/>
            <person name="Wu L."/>
            <person name="Ma J."/>
        </authorList>
    </citation>
    <scope>NUCLEOTIDE SEQUENCE [LARGE SCALE GENOMIC DNA]</scope>
    <source>
        <strain evidence="2">CCUG 60527</strain>
    </source>
</reference>
<evidence type="ECO:0000313" key="2">
    <source>
        <dbReference type="Proteomes" id="UP001597062"/>
    </source>
</evidence>
<gene>
    <name evidence="1" type="ORF">ACFQ1U_00355</name>
</gene>
<accession>A0ABW3JMI6</accession>
<dbReference type="Proteomes" id="UP001597062">
    <property type="component" value="Unassembled WGS sequence"/>
</dbReference>
<dbReference type="EMBL" id="JBHTJR010000004">
    <property type="protein sequence ID" value="MFD0991644.1"/>
    <property type="molecule type" value="Genomic_DNA"/>
</dbReference>
<sequence length="71" mass="8712">MKLYVSEENKNDKKLEIQNIKKEYSLEYIYFKEIKLFDCYLEYNNQILKILTLKYGREILNRIDKDVIGLE</sequence>
<protein>
    <submittedName>
        <fullName evidence="1">Uncharacterized protein</fullName>
    </submittedName>
</protein>
<proteinExistence type="predicted"/>
<organism evidence="1 2">
    <name type="scientific">Tenacibaculum geojense</name>
    <dbReference type="NCBI Taxonomy" id="915352"/>
    <lineage>
        <taxon>Bacteria</taxon>
        <taxon>Pseudomonadati</taxon>
        <taxon>Bacteroidota</taxon>
        <taxon>Flavobacteriia</taxon>
        <taxon>Flavobacteriales</taxon>
        <taxon>Flavobacteriaceae</taxon>
        <taxon>Tenacibaculum</taxon>
    </lineage>
</organism>
<keyword evidence="2" id="KW-1185">Reference proteome</keyword>
<evidence type="ECO:0000313" key="1">
    <source>
        <dbReference type="EMBL" id="MFD0991644.1"/>
    </source>
</evidence>
<comment type="caution">
    <text evidence="1">The sequence shown here is derived from an EMBL/GenBank/DDBJ whole genome shotgun (WGS) entry which is preliminary data.</text>
</comment>
<name>A0ABW3JMI6_9FLAO</name>